<organism evidence="8 9">
    <name type="scientific">Acidovorax soli</name>
    <dbReference type="NCBI Taxonomy" id="592050"/>
    <lineage>
        <taxon>Bacteria</taxon>
        <taxon>Pseudomonadati</taxon>
        <taxon>Pseudomonadota</taxon>
        <taxon>Betaproteobacteria</taxon>
        <taxon>Burkholderiales</taxon>
        <taxon>Comamonadaceae</taxon>
        <taxon>Acidovorax</taxon>
    </lineage>
</organism>
<dbReference type="GO" id="GO:0006355">
    <property type="term" value="P:regulation of DNA-templated transcription"/>
    <property type="evidence" value="ECO:0007669"/>
    <property type="project" value="InterPro"/>
</dbReference>
<dbReference type="GO" id="GO:0003677">
    <property type="term" value="F:DNA binding"/>
    <property type="evidence" value="ECO:0007669"/>
    <property type="project" value="UniProtKB-KW"/>
</dbReference>
<dbReference type="InterPro" id="IPR016032">
    <property type="entry name" value="Sig_transdc_resp-reg_C-effctor"/>
</dbReference>
<evidence type="ECO:0000256" key="4">
    <source>
        <dbReference type="ARBA" id="ARBA00023163"/>
    </source>
</evidence>
<gene>
    <name evidence="8" type="ORF">HNP48_003788</name>
</gene>
<evidence type="ECO:0000313" key="8">
    <source>
        <dbReference type="EMBL" id="MBB6561100.1"/>
    </source>
</evidence>
<dbReference type="SMART" id="SM00421">
    <property type="entry name" value="HTH_LUXR"/>
    <property type="match status" value="1"/>
</dbReference>
<dbReference type="GO" id="GO:0000160">
    <property type="term" value="P:phosphorelay signal transduction system"/>
    <property type="evidence" value="ECO:0007669"/>
    <property type="project" value="InterPro"/>
</dbReference>
<protein>
    <submittedName>
        <fullName evidence="8">DNA-binding NarL/FixJ family response regulator</fullName>
    </submittedName>
</protein>
<proteinExistence type="predicted"/>
<dbReference type="Pfam" id="PF00072">
    <property type="entry name" value="Response_reg"/>
    <property type="match status" value="1"/>
</dbReference>
<evidence type="ECO:0000256" key="2">
    <source>
        <dbReference type="ARBA" id="ARBA00023015"/>
    </source>
</evidence>
<keyword evidence="1 5" id="KW-0597">Phosphoprotein</keyword>
<dbReference type="SUPFAM" id="SSF52172">
    <property type="entry name" value="CheY-like"/>
    <property type="match status" value="1"/>
</dbReference>
<keyword evidence="9" id="KW-1185">Reference proteome</keyword>
<dbReference type="PRINTS" id="PR00038">
    <property type="entry name" value="HTHLUXR"/>
</dbReference>
<comment type="caution">
    <text evidence="8">The sequence shown here is derived from an EMBL/GenBank/DDBJ whole genome shotgun (WGS) entry which is preliminary data.</text>
</comment>
<feature type="domain" description="Response regulatory" evidence="7">
    <location>
        <begin position="6"/>
        <end position="122"/>
    </location>
</feature>
<dbReference type="Gene3D" id="3.40.50.2300">
    <property type="match status" value="1"/>
</dbReference>
<dbReference type="InterPro" id="IPR058245">
    <property type="entry name" value="NreC/VraR/RcsB-like_REC"/>
</dbReference>
<dbReference type="PROSITE" id="PS50043">
    <property type="entry name" value="HTH_LUXR_2"/>
    <property type="match status" value="1"/>
</dbReference>
<dbReference type="EMBL" id="JACHLK010000007">
    <property type="protein sequence ID" value="MBB6561100.1"/>
    <property type="molecule type" value="Genomic_DNA"/>
</dbReference>
<dbReference type="Proteomes" id="UP000575083">
    <property type="component" value="Unassembled WGS sequence"/>
</dbReference>
<dbReference type="PROSITE" id="PS50110">
    <property type="entry name" value="RESPONSE_REGULATORY"/>
    <property type="match status" value="1"/>
</dbReference>
<evidence type="ECO:0000313" key="9">
    <source>
        <dbReference type="Proteomes" id="UP000575083"/>
    </source>
</evidence>
<dbReference type="Pfam" id="PF00196">
    <property type="entry name" value="GerE"/>
    <property type="match status" value="1"/>
</dbReference>
<keyword evidence="2" id="KW-0805">Transcription regulation</keyword>
<dbReference type="RefSeq" id="WP_184859773.1">
    <property type="nucleotide sequence ID" value="NZ_JACHLK010000007.1"/>
</dbReference>
<name>A0A7X0PFP7_9BURK</name>
<feature type="domain" description="HTH luxR-type" evidence="6">
    <location>
        <begin position="160"/>
        <end position="225"/>
    </location>
</feature>
<reference evidence="8 9" key="1">
    <citation type="submission" date="2020-08" db="EMBL/GenBank/DDBJ databases">
        <title>Functional genomics of gut bacteria from endangered species of beetles.</title>
        <authorList>
            <person name="Carlos-Shanley C."/>
        </authorList>
    </citation>
    <scope>NUCLEOTIDE SEQUENCE [LARGE SCALE GENOMIC DNA]</scope>
    <source>
        <strain evidence="8 9">S00198</strain>
    </source>
</reference>
<dbReference type="PANTHER" id="PTHR43214">
    <property type="entry name" value="TWO-COMPONENT RESPONSE REGULATOR"/>
    <property type="match status" value="1"/>
</dbReference>
<evidence type="ECO:0000259" key="7">
    <source>
        <dbReference type="PROSITE" id="PS50110"/>
    </source>
</evidence>
<evidence type="ECO:0000259" key="6">
    <source>
        <dbReference type="PROSITE" id="PS50043"/>
    </source>
</evidence>
<keyword evidence="4" id="KW-0804">Transcription</keyword>
<dbReference type="PANTHER" id="PTHR43214:SF41">
    <property type="entry name" value="NITRATE_NITRITE RESPONSE REGULATOR PROTEIN NARP"/>
    <property type="match status" value="1"/>
</dbReference>
<dbReference type="InterPro" id="IPR039420">
    <property type="entry name" value="WalR-like"/>
</dbReference>
<accession>A0A7X0PFP7</accession>
<dbReference type="InterPro" id="IPR011006">
    <property type="entry name" value="CheY-like_superfamily"/>
</dbReference>
<keyword evidence="3 8" id="KW-0238">DNA-binding</keyword>
<dbReference type="SUPFAM" id="SSF46894">
    <property type="entry name" value="C-terminal effector domain of the bipartite response regulators"/>
    <property type="match status" value="1"/>
</dbReference>
<dbReference type="PROSITE" id="PS00622">
    <property type="entry name" value="HTH_LUXR_1"/>
    <property type="match status" value="1"/>
</dbReference>
<feature type="modified residue" description="4-aspartylphosphate" evidence="5">
    <location>
        <position position="57"/>
    </location>
</feature>
<sequence>MSALLSVLVIEDDPPFRQRLCDSIAAAPDLRLVGAAGDAASGLALLARHQPQVLLLDLGLPDLNGIEVIARSADVAPHCEVVVVTVFGDEAHVMQALAAGATGYVLKDTPALDLAEMVRAVHAGGSPISPVIARRLLTRLAPAGLSRQRPQASALDPSASEADAGLLSERECEMLGMAAKGYSYREIAQMMGVTQQTVLTYVKRSYRKLQVHSRAEAVYEARKRGLMGD</sequence>
<dbReference type="SMART" id="SM00448">
    <property type="entry name" value="REC"/>
    <property type="match status" value="1"/>
</dbReference>
<evidence type="ECO:0000256" key="5">
    <source>
        <dbReference type="PROSITE-ProRule" id="PRU00169"/>
    </source>
</evidence>
<evidence type="ECO:0000256" key="3">
    <source>
        <dbReference type="ARBA" id="ARBA00023125"/>
    </source>
</evidence>
<dbReference type="InterPro" id="IPR000792">
    <property type="entry name" value="Tscrpt_reg_LuxR_C"/>
</dbReference>
<evidence type="ECO:0000256" key="1">
    <source>
        <dbReference type="ARBA" id="ARBA00022553"/>
    </source>
</evidence>
<dbReference type="AlphaFoldDB" id="A0A7X0PFP7"/>
<dbReference type="CDD" id="cd17535">
    <property type="entry name" value="REC_NarL-like"/>
    <property type="match status" value="1"/>
</dbReference>
<dbReference type="CDD" id="cd06170">
    <property type="entry name" value="LuxR_C_like"/>
    <property type="match status" value="1"/>
</dbReference>
<dbReference type="InterPro" id="IPR001789">
    <property type="entry name" value="Sig_transdc_resp-reg_receiver"/>
</dbReference>